<keyword evidence="3" id="KW-0175">Coiled coil</keyword>
<dbReference type="KEGG" id="cohn:KCTCHS21_58230"/>
<organism evidence="8 9">
    <name type="scientific">Cohnella abietis</name>
    <dbReference type="NCBI Taxonomy" id="2507935"/>
    <lineage>
        <taxon>Bacteria</taxon>
        <taxon>Bacillati</taxon>
        <taxon>Bacillota</taxon>
        <taxon>Bacilli</taxon>
        <taxon>Bacillales</taxon>
        <taxon>Paenibacillaceae</taxon>
        <taxon>Cohnella</taxon>
    </lineage>
</organism>
<comment type="similarity">
    <text evidence="1 5">Belongs to the FliD family.</text>
</comment>
<dbReference type="Pfam" id="PF07195">
    <property type="entry name" value="FliD_C"/>
    <property type="match status" value="1"/>
</dbReference>
<keyword evidence="4 5" id="KW-0975">Bacterial flagellum</keyword>
<name>A0A3T1DEH0_9BACL</name>
<feature type="domain" description="Flagellar hook-associated protein 2 C-terminal" evidence="7">
    <location>
        <begin position="431"/>
        <end position="694"/>
    </location>
</feature>
<comment type="function">
    <text evidence="5">Required for morphogenesis and for the elongation of the flagellar filament by facilitating polymerization of the flagellin monomers at the tip of growing filament. Forms a capping structure, which prevents flagellin subunits (transported through the central channel of the flagellum) from leaking out without polymerization at the distal end.</text>
</comment>
<dbReference type="InterPro" id="IPR010809">
    <property type="entry name" value="FliD_C"/>
</dbReference>
<dbReference type="GO" id="GO:0009421">
    <property type="term" value="C:bacterial-type flagellum filament cap"/>
    <property type="evidence" value="ECO:0007669"/>
    <property type="project" value="InterPro"/>
</dbReference>
<dbReference type="OrthoDB" id="9776025at2"/>
<feature type="domain" description="Flagellar hook-associated protein 2 N-terminal" evidence="6">
    <location>
        <begin position="10"/>
        <end position="106"/>
    </location>
</feature>
<keyword evidence="9" id="KW-1185">Reference proteome</keyword>
<evidence type="ECO:0000256" key="2">
    <source>
        <dbReference type="ARBA" id="ARBA00011255"/>
    </source>
</evidence>
<dbReference type="InterPro" id="IPR003481">
    <property type="entry name" value="FliD_N"/>
</dbReference>
<evidence type="ECO:0000313" key="8">
    <source>
        <dbReference type="EMBL" id="BBI36424.1"/>
    </source>
</evidence>
<gene>
    <name evidence="8" type="ORF">KCTCHS21_58230</name>
</gene>
<evidence type="ECO:0000256" key="5">
    <source>
        <dbReference type="RuleBase" id="RU362066"/>
    </source>
</evidence>
<dbReference type="EMBL" id="AP019400">
    <property type="protein sequence ID" value="BBI36424.1"/>
    <property type="molecule type" value="Genomic_DNA"/>
</dbReference>
<dbReference type="InterPro" id="IPR040026">
    <property type="entry name" value="FliD"/>
</dbReference>
<evidence type="ECO:0000313" key="9">
    <source>
        <dbReference type="Proteomes" id="UP000289856"/>
    </source>
</evidence>
<evidence type="ECO:0000256" key="1">
    <source>
        <dbReference type="ARBA" id="ARBA00009764"/>
    </source>
</evidence>
<dbReference type="AlphaFoldDB" id="A0A3T1DEH0"/>
<dbReference type="RefSeq" id="WP_130615892.1">
    <property type="nucleotide sequence ID" value="NZ_AP019400.1"/>
</dbReference>
<evidence type="ECO:0000259" key="7">
    <source>
        <dbReference type="Pfam" id="PF07195"/>
    </source>
</evidence>
<reference evidence="8 9" key="1">
    <citation type="submission" date="2019-01" db="EMBL/GenBank/DDBJ databases">
        <title>Complete genome sequence of Cohnella hallensis HS21 isolated from Korean fir (Abies koreana) rhizospheric soil.</title>
        <authorList>
            <person name="Jiang L."/>
            <person name="Kang S.W."/>
            <person name="Kim S."/>
            <person name="Jung J."/>
            <person name="Kim C.Y."/>
            <person name="Kim D.H."/>
            <person name="Kim S.W."/>
            <person name="Lee J."/>
        </authorList>
    </citation>
    <scope>NUCLEOTIDE SEQUENCE [LARGE SCALE GENOMIC DNA]</scope>
    <source>
        <strain evidence="8 9">HS21</strain>
    </source>
</reference>
<dbReference type="GO" id="GO:0009424">
    <property type="term" value="C:bacterial-type flagellum hook"/>
    <property type="evidence" value="ECO:0007669"/>
    <property type="project" value="UniProtKB-UniRule"/>
</dbReference>
<dbReference type="GO" id="GO:0007155">
    <property type="term" value="P:cell adhesion"/>
    <property type="evidence" value="ECO:0007669"/>
    <property type="project" value="InterPro"/>
</dbReference>
<accession>A0A3T1DEH0</accession>
<dbReference type="Pfam" id="PF02465">
    <property type="entry name" value="FliD_N"/>
    <property type="match status" value="1"/>
</dbReference>
<comment type="subunit">
    <text evidence="2 5">Homopentamer.</text>
</comment>
<dbReference type="Proteomes" id="UP000289856">
    <property type="component" value="Chromosome"/>
</dbReference>
<dbReference type="GO" id="GO:0071973">
    <property type="term" value="P:bacterial-type flagellum-dependent cell motility"/>
    <property type="evidence" value="ECO:0007669"/>
    <property type="project" value="TreeGrafter"/>
</dbReference>
<dbReference type="PANTHER" id="PTHR30288:SF0">
    <property type="entry name" value="FLAGELLAR HOOK-ASSOCIATED PROTEIN 2"/>
    <property type="match status" value="1"/>
</dbReference>
<evidence type="ECO:0000256" key="4">
    <source>
        <dbReference type="ARBA" id="ARBA00023143"/>
    </source>
</evidence>
<comment type="subcellular location">
    <subcellularLocation>
        <location evidence="5">Secreted</location>
    </subcellularLocation>
    <subcellularLocation>
        <location evidence="5">Bacterial flagellum</location>
    </subcellularLocation>
</comment>
<dbReference type="GO" id="GO:0005576">
    <property type="term" value="C:extracellular region"/>
    <property type="evidence" value="ECO:0007669"/>
    <property type="project" value="UniProtKB-SubCell"/>
</dbReference>
<dbReference type="PANTHER" id="PTHR30288">
    <property type="entry name" value="FLAGELLAR CAP/ASSEMBLY PROTEIN FLID"/>
    <property type="match status" value="1"/>
</dbReference>
<proteinExistence type="inferred from homology"/>
<evidence type="ECO:0000256" key="3">
    <source>
        <dbReference type="ARBA" id="ARBA00023054"/>
    </source>
</evidence>
<sequence>MVERISGINSGMDIDGLVAKLMKTERMPIDKLTQKKQLLTWKAQAYRDINLKVASFRDALNNMRFSGDMANSKVTSSDTSKVNVSVSGKATPGTQTISVSQLATAATVIGTAGISQNKQIESSNISAGADIKSAWSNNKFSLTLNGVTKDVVIADGEYDNDTKLAAAVQLAIDTSFGANKVSVSNTGGKLQLSPKGDPAFLPQLKINASAGNIGIDAIGFVNNQSYKIDPAATFASESGKYSAALSGTFFTINNQKITYTDADSLTSIINKINSSNAGVTATYDSINDKISLKGKETGVTSQINFGASDGNMLGILNLSSSSINSAAGIGNVDQAATFASESVKYSAPLTGSYFTINNQQINYTSSDSLDSIMSKIELSNAGVTATYDSVNKKISLKGKETGEGASQVMFGASDGNMLDILKLSSATITQGQNALVKIDGVDGSYSSNSFTNNGVSYTVLGETTGVTVGVTSDDDKLFNQLKDFVTKYNDLLGTINTALSESKFKDFKPLSSEQKKDMSESEIKTWEEKAKSGLLMRDTDLVNLRNSLRDISLSTVTSVASSSNALYKIGIAGGAYAFGKPSEAGKLEIDEDALRKAISDDPQGVISLFTAQSSSPVQSGIFQQMYTLANKSITSLTENAGKPDAPVDLVTNTVGKQVSDINAKMASLNVKLQKKEDYYYLLFAKMDSAVGKSNSQLSWMNKNMA</sequence>
<evidence type="ECO:0000259" key="6">
    <source>
        <dbReference type="Pfam" id="PF02465"/>
    </source>
</evidence>
<protein>
    <recommendedName>
        <fullName evidence="5">Flagellar hook-associated protein 2</fullName>
        <shortName evidence="5">HAP2</shortName>
    </recommendedName>
    <alternativeName>
        <fullName evidence="5">Flagellar cap protein</fullName>
    </alternativeName>
</protein>
<keyword evidence="5" id="KW-0964">Secreted</keyword>